<sequence>MDSDDLIMQIAPTLSADLQQPGNIQGRYFIKQYLPSDQAEQFIQAMTVPGSELSGADLSRLLKLEQDYLRQIQQIKNSPAEQPVPSSAQSKPYRPQLIISIVFFTAYFLVLAVIISIEASDSLNQQKGDNSFMDQIQILLGVLTAGIGQVLSYWFGIPWRKKEDQGQ</sequence>
<evidence type="ECO:0000256" key="1">
    <source>
        <dbReference type="SAM" id="Phobius"/>
    </source>
</evidence>
<evidence type="ECO:0000313" key="2">
    <source>
        <dbReference type="EMBL" id="MBB1488399.1"/>
    </source>
</evidence>
<name>A0A839IVA6_9GAMM</name>
<gene>
    <name evidence="2" type="ORF">H4O21_17475</name>
</gene>
<dbReference type="RefSeq" id="WP_182810167.1">
    <property type="nucleotide sequence ID" value="NZ_JACJFM010000027.1"/>
</dbReference>
<keyword evidence="1" id="KW-0812">Transmembrane</keyword>
<reference evidence="2 3" key="1">
    <citation type="submission" date="2020-08" db="EMBL/GenBank/DDBJ databases">
        <title>Oceanospirillum sp. nov. isolated from marine sediment.</title>
        <authorList>
            <person name="Ji X."/>
        </authorList>
    </citation>
    <scope>NUCLEOTIDE SEQUENCE [LARGE SCALE GENOMIC DNA]</scope>
    <source>
        <strain evidence="2 3">D5</strain>
    </source>
</reference>
<dbReference type="EMBL" id="JACJFM010000027">
    <property type="protein sequence ID" value="MBB1488399.1"/>
    <property type="molecule type" value="Genomic_DNA"/>
</dbReference>
<feature type="transmembrane region" description="Helical" evidence="1">
    <location>
        <begin position="97"/>
        <end position="117"/>
    </location>
</feature>
<feature type="transmembrane region" description="Helical" evidence="1">
    <location>
        <begin position="137"/>
        <end position="157"/>
    </location>
</feature>
<protein>
    <submittedName>
        <fullName evidence="2">Uncharacterized protein</fullName>
    </submittedName>
</protein>
<comment type="caution">
    <text evidence="2">The sequence shown here is derived from an EMBL/GenBank/DDBJ whole genome shotgun (WGS) entry which is preliminary data.</text>
</comment>
<accession>A0A839IVA6</accession>
<keyword evidence="1" id="KW-1133">Transmembrane helix</keyword>
<proteinExistence type="predicted"/>
<dbReference type="Proteomes" id="UP000565262">
    <property type="component" value="Unassembled WGS sequence"/>
</dbReference>
<dbReference type="AlphaFoldDB" id="A0A839IVA6"/>
<keyword evidence="3" id="KW-1185">Reference proteome</keyword>
<keyword evidence="1" id="KW-0472">Membrane</keyword>
<evidence type="ECO:0000313" key="3">
    <source>
        <dbReference type="Proteomes" id="UP000565262"/>
    </source>
</evidence>
<organism evidence="2 3">
    <name type="scientific">Oceanospirillum sediminis</name>
    <dbReference type="NCBI Taxonomy" id="2760088"/>
    <lineage>
        <taxon>Bacteria</taxon>
        <taxon>Pseudomonadati</taxon>
        <taxon>Pseudomonadota</taxon>
        <taxon>Gammaproteobacteria</taxon>
        <taxon>Oceanospirillales</taxon>
        <taxon>Oceanospirillaceae</taxon>
        <taxon>Oceanospirillum</taxon>
    </lineage>
</organism>